<feature type="compositionally biased region" description="Polar residues" evidence="1">
    <location>
        <begin position="18"/>
        <end position="41"/>
    </location>
</feature>
<accession>A0AAD6ZAY9</accession>
<evidence type="ECO:0000313" key="3">
    <source>
        <dbReference type="Proteomes" id="UP001218218"/>
    </source>
</evidence>
<dbReference type="AlphaFoldDB" id="A0AAD6ZAY9"/>
<feature type="region of interest" description="Disordered" evidence="1">
    <location>
        <begin position="1"/>
        <end position="58"/>
    </location>
</feature>
<keyword evidence="3" id="KW-1185">Reference proteome</keyword>
<dbReference type="Proteomes" id="UP001218218">
    <property type="component" value="Unassembled WGS sequence"/>
</dbReference>
<feature type="region of interest" description="Disordered" evidence="1">
    <location>
        <begin position="279"/>
        <end position="314"/>
    </location>
</feature>
<evidence type="ECO:0000313" key="2">
    <source>
        <dbReference type="EMBL" id="KAJ7314668.1"/>
    </source>
</evidence>
<reference evidence="2" key="1">
    <citation type="submission" date="2023-03" db="EMBL/GenBank/DDBJ databases">
        <title>Massive genome expansion in bonnet fungi (Mycena s.s.) driven by repeated elements and novel gene families across ecological guilds.</title>
        <authorList>
            <consortium name="Lawrence Berkeley National Laboratory"/>
            <person name="Harder C.B."/>
            <person name="Miyauchi S."/>
            <person name="Viragh M."/>
            <person name="Kuo A."/>
            <person name="Thoen E."/>
            <person name="Andreopoulos B."/>
            <person name="Lu D."/>
            <person name="Skrede I."/>
            <person name="Drula E."/>
            <person name="Henrissat B."/>
            <person name="Morin E."/>
            <person name="Kohler A."/>
            <person name="Barry K."/>
            <person name="LaButti K."/>
            <person name="Morin E."/>
            <person name="Salamov A."/>
            <person name="Lipzen A."/>
            <person name="Mereny Z."/>
            <person name="Hegedus B."/>
            <person name="Baldrian P."/>
            <person name="Stursova M."/>
            <person name="Weitz H."/>
            <person name="Taylor A."/>
            <person name="Grigoriev I.V."/>
            <person name="Nagy L.G."/>
            <person name="Martin F."/>
            <person name="Kauserud H."/>
        </authorList>
    </citation>
    <scope>NUCLEOTIDE SEQUENCE</scope>
    <source>
        <strain evidence="2">CBHHK002</strain>
    </source>
</reference>
<dbReference type="EMBL" id="JARIHO010000066">
    <property type="protein sequence ID" value="KAJ7314668.1"/>
    <property type="molecule type" value="Genomic_DNA"/>
</dbReference>
<evidence type="ECO:0000256" key="1">
    <source>
        <dbReference type="SAM" id="MobiDB-lite"/>
    </source>
</evidence>
<sequence length="314" mass="35185">MSTSQSLLDRGRARRARTQNQPPLETPHSSSPAPFNPSSGRPLTPMNPFLTPNIPATRPDQLLKDERDVFEFIHLLELKDLLKNSVKTQVTQWKPTAALPKIFRKYIWVLLLLPAPQYYASTVEMTIIDVMRLSGTSRLPAADVVDNETLFKKAVTDSMPEKNKLDIATLTASLVSHSLHCLHCTLGHSNTDFWPKIDQELAALRKPGSMEFISALEVNYEDNVERYGDPAMSKHKTGSGVDKSSPKWLRTLNTLVPKIQQFTKRQGTKCKRLCVDSEVDEPADKPGNEDDQAAQQHDQNGEQKSGPMEDNAED</sequence>
<protein>
    <submittedName>
        <fullName evidence="2">Uncharacterized protein</fullName>
    </submittedName>
</protein>
<proteinExistence type="predicted"/>
<organism evidence="2 3">
    <name type="scientific">Mycena albidolilacea</name>
    <dbReference type="NCBI Taxonomy" id="1033008"/>
    <lineage>
        <taxon>Eukaryota</taxon>
        <taxon>Fungi</taxon>
        <taxon>Dikarya</taxon>
        <taxon>Basidiomycota</taxon>
        <taxon>Agaricomycotina</taxon>
        <taxon>Agaricomycetes</taxon>
        <taxon>Agaricomycetidae</taxon>
        <taxon>Agaricales</taxon>
        <taxon>Marasmiineae</taxon>
        <taxon>Mycenaceae</taxon>
        <taxon>Mycena</taxon>
    </lineage>
</organism>
<comment type="caution">
    <text evidence="2">The sequence shown here is derived from an EMBL/GenBank/DDBJ whole genome shotgun (WGS) entry which is preliminary data.</text>
</comment>
<gene>
    <name evidence="2" type="ORF">DFH08DRAFT_972710</name>
</gene>
<name>A0AAD6ZAY9_9AGAR</name>